<keyword evidence="2" id="KW-1133">Transmembrane helix</keyword>
<dbReference type="GO" id="GO:0008270">
    <property type="term" value="F:zinc ion binding"/>
    <property type="evidence" value="ECO:0007669"/>
    <property type="project" value="UniProtKB-KW"/>
</dbReference>
<dbReference type="AlphaFoldDB" id="A0AAV7GDW3"/>
<evidence type="ECO:0000313" key="4">
    <source>
        <dbReference type="EMBL" id="KAH0454661.1"/>
    </source>
</evidence>
<keyword evidence="2" id="KW-0812">Transmembrane</keyword>
<proteinExistence type="predicted"/>
<dbReference type="PANTHER" id="PTHR46719">
    <property type="entry name" value="TRANSCRIPTION FACTOR C2H2 FAMILY-RELATED"/>
    <property type="match status" value="1"/>
</dbReference>
<keyword evidence="1" id="KW-0863">Zinc-finger</keyword>
<dbReference type="Pfam" id="PF13639">
    <property type="entry name" value="zf-RING_2"/>
    <property type="match status" value="1"/>
</dbReference>
<keyword evidence="2" id="KW-0472">Membrane</keyword>
<dbReference type="InterPro" id="IPR013083">
    <property type="entry name" value="Znf_RING/FYVE/PHD"/>
</dbReference>
<dbReference type="InterPro" id="IPR001841">
    <property type="entry name" value="Znf_RING"/>
</dbReference>
<organism evidence="4 5">
    <name type="scientific">Dendrobium chrysotoxum</name>
    <name type="common">Orchid</name>
    <dbReference type="NCBI Taxonomy" id="161865"/>
    <lineage>
        <taxon>Eukaryota</taxon>
        <taxon>Viridiplantae</taxon>
        <taxon>Streptophyta</taxon>
        <taxon>Embryophyta</taxon>
        <taxon>Tracheophyta</taxon>
        <taxon>Spermatophyta</taxon>
        <taxon>Magnoliopsida</taxon>
        <taxon>Liliopsida</taxon>
        <taxon>Asparagales</taxon>
        <taxon>Orchidaceae</taxon>
        <taxon>Epidendroideae</taxon>
        <taxon>Malaxideae</taxon>
        <taxon>Dendrobiinae</taxon>
        <taxon>Dendrobium</taxon>
    </lineage>
</organism>
<keyword evidence="1" id="KW-0479">Metal-binding</keyword>
<accession>A0AAV7GDW3</accession>
<keyword evidence="5" id="KW-1185">Reference proteome</keyword>
<feature type="domain" description="RING-type" evidence="3">
    <location>
        <begin position="74"/>
        <end position="119"/>
    </location>
</feature>
<dbReference type="PROSITE" id="PS50089">
    <property type="entry name" value="ZF_RING_2"/>
    <property type="match status" value="1"/>
</dbReference>
<keyword evidence="1" id="KW-0862">Zinc</keyword>
<sequence length="129" mass="14833">MSDAILITVAILFLISFITFMSYLFCSRSNASPPLQPEHNIEIELNDTTLTTWPMLRYVEAKRQDPRAATADCCSICLVNYDDEEEDKTLRLLSECGHLFHAMCVDPWLRQQWTCPMCRSSVIYGAMQM</sequence>
<evidence type="ECO:0000313" key="5">
    <source>
        <dbReference type="Proteomes" id="UP000775213"/>
    </source>
</evidence>
<dbReference type="Proteomes" id="UP000775213">
    <property type="component" value="Unassembled WGS sequence"/>
</dbReference>
<dbReference type="SUPFAM" id="SSF57850">
    <property type="entry name" value="RING/U-box"/>
    <property type="match status" value="1"/>
</dbReference>
<reference evidence="4 5" key="1">
    <citation type="journal article" date="2021" name="Hortic Res">
        <title>Chromosome-scale assembly of the Dendrobium chrysotoxum genome enhances the understanding of orchid evolution.</title>
        <authorList>
            <person name="Zhang Y."/>
            <person name="Zhang G.Q."/>
            <person name="Zhang D."/>
            <person name="Liu X.D."/>
            <person name="Xu X.Y."/>
            <person name="Sun W.H."/>
            <person name="Yu X."/>
            <person name="Zhu X."/>
            <person name="Wang Z.W."/>
            <person name="Zhao X."/>
            <person name="Zhong W.Y."/>
            <person name="Chen H."/>
            <person name="Yin W.L."/>
            <person name="Huang T."/>
            <person name="Niu S.C."/>
            <person name="Liu Z.J."/>
        </authorList>
    </citation>
    <scope>NUCLEOTIDE SEQUENCE [LARGE SCALE GENOMIC DNA]</scope>
    <source>
        <strain evidence="4">Lindl</strain>
    </source>
</reference>
<evidence type="ECO:0000256" key="1">
    <source>
        <dbReference type="PROSITE-ProRule" id="PRU00175"/>
    </source>
</evidence>
<comment type="caution">
    <text evidence="4">The sequence shown here is derived from an EMBL/GenBank/DDBJ whole genome shotgun (WGS) entry which is preliminary data.</text>
</comment>
<dbReference type="PANTHER" id="PTHR46719:SF7">
    <property type="entry name" value="RING-H2 FINGER PROTEIN ATL71-RELATED"/>
    <property type="match status" value="1"/>
</dbReference>
<evidence type="ECO:0000256" key="2">
    <source>
        <dbReference type="SAM" id="Phobius"/>
    </source>
</evidence>
<feature type="transmembrane region" description="Helical" evidence="2">
    <location>
        <begin position="6"/>
        <end position="26"/>
    </location>
</feature>
<dbReference type="Gene3D" id="3.30.40.10">
    <property type="entry name" value="Zinc/RING finger domain, C3HC4 (zinc finger)"/>
    <property type="match status" value="1"/>
</dbReference>
<protein>
    <recommendedName>
        <fullName evidence="3">RING-type domain-containing protein</fullName>
    </recommendedName>
</protein>
<dbReference type="InterPro" id="IPR045899">
    <property type="entry name" value="ATL71-like"/>
</dbReference>
<dbReference type="EMBL" id="JAGFBR010000015">
    <property type="protein sequence ID" value="KAH0454661.1"/>
    <property type="molecule type" value="Genomic_DNA"/>
</dbReference>
<name>A0AAV7GDW3_DENCH</name>
<evidence type="ECO:0000259" key="3">
    <source>
        <dbReference type="PROSITE" id="PS50089"/>
    </source>
</evidence>
<gene>
    <name evidence="4" type="ORF">IEQ34_016585</name>
</gene>
<dbReference type="SMART" id="SM00184">
    <property type="entry name" value="RING"/>
    <property type="match status" value="1"/>
</dbReference>